<proteinExistence type="predicted"/>
<reference evidence="2 3" key="1">
    <citation type="submission" date="2017-03" db="EMBL/GenBank/DDBJ databases">
        <title>Paenibacillus larvae genome sequencing.</title>
        <authorList>
            <person name="Dingman D.W."/>
        </authorList>
    </citation>
    <scope>NUCLEOTIDE SEQUENCE [LARGE SCALE GENOMIC DNA]</scope>
    <source>
        <strain evidence="2 3">SAG 10367</strain>
    </source>
</reference>
<feature type="transmembrane region" description="Helical" evidence="1">
    <location>
        <begin position="40"/>
        <end position="64"/>
    </location>
</feature>
<dbReference type="Proteomes" id="UP000192727">
    <property type="component" value="Chromosome"/>
</dbReference>
<feature type="transmembrane region" description="Helical" evidence="1">
    <location>
        <begin position="150"/>
        <end position="170"/>
    </location>
</feature>
<accession>A0A1V0UTZ1</accession>
<feature type="transmembrane region" description="Helical" evidence="1">
    <location>
        <begin position="522"/>
        <end position="540"/>
    </location>
</feature>
<gene>
    <name evidence="2" type="ORF">B7C51_14305</name>
</gene>
<keyword evidence="1" id="KW-0472">Membrane</keyword>
<feature type="transmembrane region" description="Helical" evidence="1">
    <location>
        <begin position="436"/>
        <end position="459"/>
    </location>
</feature>
<feature type="transmembrane region" description="Helical" evidence="1">
    <location>
        <begin position="123"/>
        <end position="144"/>
    </location>
</feature>
<feature type="transmembrane region" description="Helical" evidence="1">
    <location>
        <begin position="271"/>
        <end position="291"/>
    </location>
</feature>
<feature type="transmembrane region" description="Helical" evidence="1">
    <location>
        <begin position="191"/>
        <end position="217"/>
    </location>
</feature>
<feature type="transmembrane region" description="Helical" evidence="1">
    <location>
        <begin position="465"/>
        <end position="488"/>
    </location>
</feature>
<feature type="transmembrane region" description="Helical" evidence="1">
    <location>
        <begin position="379"/>
        <end position="397"/>
    </location>
</feature>
<evidence type="ECO:0000313" key="2">
    <source>
        <dbReference type="EMBL" id="ARF68719.1"/>
    </source>
</evidence>
<keyword evidence="1" id="KW-1133">Transmembrane helix</keyword>
<dbReference type="AlphaFoldDB" id="A0A1V0UTZ1"/>
<keyword evidence="1" id="KW-0812">Transmembrane</keyword>
<sequence length="587" mass="68788">MLFSLLSLLLSVRTKQQYSNIIQWIIGKVSFLKRLSSKQYIIFLFFLDILFGLTVVSVIHAWLYSPAYRQQWESGFIVFLLLYSILKGVNSYRKTHIPPFQELIELAPVPAKNIHITSVIAEWIWIGFTNFSTFFIYFMFQGYITDSIDFYFWIKHVNVLILSIFLFVLSNKLYGAYMYNIVVKKIGWIRLIFFSAVSSIFFMLGRLFISGFILPFYEAFRQNFHSIHSAVDNASWIQLSEQLVSLYSNQLHSIQVFLFLEGSTFLQVQQFISLPAATLLLAAGVLGLLIIPAKWIPTEETNSTSHFKDLFHWYLRALHKVRYLIFRADLLIYKDLRVLQGKRWLLSKEFFNYSFISYEAVFYAGVFTGFLSAVESPALQVQLLFTMNVIIMANQALEMRVLTPSLFSISAEKQNIWLYQLSLSSLFQFFRSKIKLFYCLFFFPSLFLTLFNFFMMLIYEIYDVQMVILIIGIFIGFFIFPLIQLYLFPFVTKFNFIHEYEIGTTKEETGIVDKGQSFIRSFLVMPFIYYLIVSSFFPVLQHSVKVVNVLSILYFSGVSFICWIYCHKMISKGIGYVEKIKIYSISE</sequence>
<name>A0A1V0UTZ1_9BACL</name>
<organism evidence="2 3">
    <name type="scientific">Paenibacillus larvae subsp. pulvifaciens</name>
    <dbReference type="NCBI Taxonomy" id="1477"/>
    <lineage>
        <taxon>Bacteria</taxon>
        <taxon>Bacillati</taxon>
        <taxon>Bacillota</taxon>
        <taxon>Bacilli</taxon>
        <taxon>Bacillales</taxon>
        <taxon>Paenibacillaceae</taxon>
        <taxon>Paenibacillus</taxon>
    </lineage>
</organism>
<dbReference type="EMBL" id="CP020557">
    <property type="protein sequence ID" value="ARF68719.1"/>
    <property type="molecule type" value="Genomic_DNA"/>
</dbReference>
<evidence type="ECO:0000256" key="1">
    <source>
        <dbReference type="SAM" id="Phobius"/>
    </source>
</evidence>
<feature type="transmembrane region" description="Helical" evidence="1">
    <location>
        <begin position="350"/>
        <end position="373"/>
    </location>
</feature>
<protein>
    <submittedName>
        <fullName evidence="2">Uncharacterized protein</fullName>
    </submittedName>
</protein>
<feature type="transmembrane region" description="Helical" evidence="1">
    <location>
        <begin position="546"/>
        <end position="566"/>
    </location>
</feature>
<evidence type="ECO:0000313" key="3">
    <source>
        <dbReference type="Proteomes" id="UP000192727"/>
    </source>
</evidence>